<name>A0A9X4H0Y9_9FIRM</name>
<dbReference type="InterPro" id="IPR050320">
    <property type="entry name" value="N5-glutamine_MTase"/>
</dbReference>
<accession>A0A9X4H0Y9</accession>
<evidence type="ECO:0000256" key="3">
    <source>
        <dbReference type="ARBA" id="ARBA00022691"/>
    </source>
</evidence>
<dbReference type="NCBIfam" id="TIGR03534">
    <property type="entry name" value="RF_mod_PrmC"/>
    <property type="match status" value="1"/>
</dbReference>
<feature type="binding site" evidence="4">
    <location>
        <begin position="119"/>
        <end position="123"/>
    </location>
    <ligand>
        <name>S-adenosyl-L-methionine</name>
        <dbReference type="ChEBI" id="CHEBI:59789"/>
    </ligand>
</feature>
<dbReference type="AlphaFoldDB" id="A0A9X4H0Y9"/>
<dbReference type="Gene3D" id="1.10.8.10">
    <property type="entry name" value="DNA helicase RuvA subunit, C-terminal domain"/>
    <property type="match status" value="1"/>
</dbReference>
<dbReference type="EMBL" id="JAKOAV010000005">
    <property type="protein sequence ID" value="MDF9407620.1"/>
    <property type="molecule type" value="Genomic_DNA"/>
</dbReference>
<evidence type="ECO:0000256" key="2">
    <source>
        <dbReference type="ARBA" id="ARBA00022679"/>
    </source>
</evidence>
<dbReference type="SUPFAM" id="SSF53335">
    <property type="entry name" value="S-adenosyl-L-methionine-dependent methyltransferases"/>
    <property type="match status" value="1"/>
</dbReference>
<dbReference type="InterPro" id="IPR019874">
    <property type="entry name" value="RF_methyltr_PrmC"/>
</dbReference>
<dbReference type="Pfam" id="PF17827">
    <property type="entry name" value="PrmC_N"/>
    <property type="match status" value="1"/>
</dbReference>
<evidence type="ECO:0000256" key="1">
    <source>
        <dbReference type="ARBA" id="ARBA00022603"/>
    </source>
</evidence>
<reference evidence="7" key="1">
    <citation type="submission" date="2022-02" db="EMBL/GenBank/DDBJ databases">
        <authorList>
            <person name="Leng L."/>
        </authorList>
    </citation>
    <scope>NUCLEOTIDE SEQUENCE</scope>
    <source>
        <strain evidence="7">JI</strain>
    </source>
</reference>
<evidence type="ECO:0000259" key="6">
    <source>
        <dbReference type="Pfam" id="PF17827"/>
    </source>
</evidence>
<dbReference type="InterPro" id="IPR029063">
    <property type="entry name" value="SAM-dependent_MTases_sf"/>
</dbReference>
<dbReference type="Proteomes" id="UP001154312">
    <property type="component" value="Unassembled WGS sequence"/>
</dbReference>
<comment type="catalytic activity">
    <reaction evidence="4">
        <text>L-glutaminyl-[peptide chain release factor] + S-adenosyl-L-methionine = N(5)-methyl-L-glutaminyl-[peptide chain release factor] + S-adenosyl-L-homocysteine + H(+)</text>
        <dbReference type="Rhea" id="RHEA:42896"/>
        <dbReference type="Rhea" id="RHEA-COMP:10271"/>
        <dbReference type="Rhea" id="RHEA-COMP:10272"/>
        <dbReference type="ChEBI" id="CHEBI:15378"/>
        <dbReference type="ChEBI" id="CHEBI:30011"/>
        <dbReference type="ChEBI" id="CHEBI:57856"/>
        <dbReference type="ChEBI" id="CHEBI:59789"/>
        <dbReference type="ChEBI" id="CHEBI:61891"/>
        <dbReference type="EC" id="2.1.1.297"/>
    </reaction>
</comment>
<protein>
    <recommendedName>
        <fullName evidence="4">Release factor glutamine methyltransferase</fullName>
        <shortName evidence="4">RF MTase</shortName>
        <ecNumber evidence="4">2.1.1.297</ecNumber>
    </recommendedName>
    <alternativeName>
        <fullName evidence="4">N5-glutamine methyltransferase PrmC</fullName>
    </alternativeName>
    <alternativeName>
        <fullName evidence="4">Protein-(glutamine-N5) MTase PrmC</fullName>
    </alternativeName>
    <alternativeName>
        <fullName evidence="4">Protein-glutamine N-methyltransferase PrmC</fullName>
    </alternativeName>
</protein>
<keyword evidence="1 4" id="KW-0489">Methyltransferase</keyword>
<keyword evidence="2 4" id="KW-0808">Transferase</keyword>
<dbReference type="NCBIfam" id="TIGR00536">
    <property type="entry name" value="hemK_fam"/>
    <property type="match status" value="1"/>
</dbReference>
<evidence type="ECO:0000313" key="8">
    <source>
        <dbReference type="Proteomes" id="UP001154312"/>
    </source>
</evidence>
<comment type="caution">
    <text evidence="7">The sequence shown here is derived from an EMBL/GenBank/DDBJ whole genome shotgun (WGS) entry which is preliminary data.</text>
</comment>
<dbReference type="PANTHER" id="PTHR18895">
    <property type="entry name" value="HEMK METHYLTRANSFERASE"/>
    <property type="match status" value="1"/>
</dbReference>
<evidence type="ECO:0000313" key="7">
    <source>
        <dbReference type="EMBL" id="MDF9407620.1"/>
    </source>
</evidence>
<sequence length="288" mass="30551">MSTVREALRKAGQILKDSGAVTPALDAGVLLGHVTGRSHAGLYRDWESELTPEAEARFFMLIARREAGEPVAYLTGCKEFMGLDFTVNNTVLIPRPETELLVETAIHLAGNDDIIVDVGTGCGAIAVSLAVFLPHVVIYATDLSPDAIETARHNAVLHGVGQRVSFLQGDLLVPLAGLELAGRVDLVTANLPYIATSELGALSREVQLEPVAALDGGADGLDLYRRLIPAAAELLKPGGRLMMEIGSSQREAIAALLSPSLWETVFLQDLAGLDRLAVARLSTVVSSQ</sequence>
<dbReference type="GO" id="GO:0102559">
    <property type="term" value="F:peptide chain release factor N(5)-glutamine methyltransferase activity"/>
    <property type="evidence" value="ECO:0007669"/>
    <property type="project" value="UniProtKB-EC"/>
</dbReference>
<dbReference type="Pfam" id="PF13847">
    <property type="entry name" value="Methyltransf_31"/>
    <property type="match status" value="1"/>
</dbReference>
<comment type="function">
    <text evidence="4">Methylates the class 1 translation termination release factors RF1/PrfA and RF2/PrfB on the glutamine residue of the universally conserved GGQ motif.</text>
</comment>
<feature type="domain" description="Methyltransferase" evidence="5">
    <location>
        <begin position="114"/>
        <end position="253"/>
    </location>
</feature>
<evidence type="ECO:0000259" key="5">
    <source>
        <dbReference type="Pfam" id="PF13847"/>
    </source>
</evidence>
<gene>
    <name evidence="4 7" type="primary">prmC</name>
    <name evidence="7" type="ORF">L7E55_04480</name>
</gene>
<dbReference type="PANTHER" id="PTHR18895:SF74">
    <property type="entry name" value="MTRF1L RELEASE FACTOR GLUTAMINE METHYLTRANSFERASE"/>
    <property type="match status" value="1"/>
</dbReference>
<organism evidence="7 8">
    <name type="scientific">Pelotomaculum isophthalicicum JI</name>
    <dbReference type="NCBI Taxonomy" id="947010"/>
    <lineage>
        <taxon>Bacteria</taxon>
        <taxon>Bacillati</taxon>
        <taxon>Bacillota</taxon>
        <taxon>Clostridia</taxon>
        <taxon>Eubacteriales</taxon>
        <taxon>Desulfotomaculaceae</taxon>
        <taxon>Pelotomaculum</taxon>
    </lineage>
</organism>
<keyword evidence="8" id="KW-1185">Reference proteome</keyword>
<dbReference type="InterPro" id="IPR025714">
    <property type="entry name" value="Methyltranfer_dom"/>
</dbReference>
<comment type="similarity">
    <text evidence="4">Belongs to the protein N5-glutamine methyltransferase family. PrmC subfamily.</text>
</comment>
<evidence type="ECO:0000256" key="4">
    <source>
        <dbReference type="HAMAP-Rule" id="MF_02126"/>
    </source>
</evidence>
<dbReference type="RefSeq" id="WP_277442851.1">
    <property type="nucleotide sequence ID" value="NZ_JAKOAV010000005.1"/>
</dbReference>
<dbReference type="InterPro" id="IPR040758">
    <property type="entry name" value="PrmC_N"/>
</dbReference>
<feature type="binding site" evidence="4">
    <location>
        <position position="190"/>
    </location>
    <ligand>
        <name>S-adenosyl-L-methionine</name>
        <dbReference type="ChEBI" id="CHEBI:59789"/>
    </ligand>
</feature>
<dbReference type="CDD" id="cd02440">
    <property type="entry name" value="AdoMet_MTases"/>
    <property type="match status" value="1"/>
</dbReference>
<dbReference type="GO" id="GO:0032259">
    <property type="term" value="P:methylation"/>
    <property type="evidence" value="ECO:0007669"/>
    <property type="project" value="UniProtKB-KW"/>
</dbReference>
<dbReference type="InterPro" id="IPR004556">
    <property type="entry name" value="HemK-like"/>
</dbReference>
<comment type="caution">
    <text evidence="4">Lacks conserved residue(s) required for the propagation of feature annotation.</text>
</comment>
<dbReference type="Gene3D" id="3.40.50.150">
    <property type="entry name" value="Vaccinia Virus protein VP39"/>
    <property type="match status" value="1"/>
</dbReference>
<feature type="binding site" evidence="4">
    <location>
        <position position="142"/>
    </location>
    <ligand>
        <name>S-adenosyl-L-methionine</name>
        <dbReference type="ChEBI" id="CHEBI:59789"/>
    </ligand>
</feature>
<dbReference type="HAMAP" id="MF_02126">
    <property type="entry name" value="RF_methyltr_PrmC"/>
    <property type="match status" value="1"/>
</dbReference>
<keyword evidence="3 4" id="KW-0949">S-adenosyl-L-methionine</keyword>
<dbReference type="EC" id="2.1.1.297" evidence="4"/>
<feature type="domain" description="Release factor glutamine methyltransferase N-terminal" evidence="6">
    <location>
        <begin position="6"/>
        <end position="76"/>
    </location>
</feature>
<proteinExistence type="inferred from homology"/>